<dbReference type="GO" id="GO:0030604">
    <property type="term" value="F:1-deoxy-D-xylulose-5-phosphate reductoisomerase activity"/>
    <property type="evidence" value="ECO:0007669"/>
    <property type="project" value="InterPro"/>
</dbReference>
<gene>
    <name evidence="2" type="ORF">S01H4_15679</name>
</gene>
<accession>X0ZNL4</accession>
<dbReference type="SUPFAM" id="SSF51735">
    <property type="entry name" value="NAD(P)-binding Rossmann-fold domains"/>
    <property type="match status" value="1"/>
</dbReference>
<proteinExistence type="predicted"/>
<name>X0ZNL4_9ZZZZ</name>
<comment type="caution">
    <text evidence="2">The sequence shown here is derived from an EMBL/GenBank/DDBJ whole genome shotgun (WGS) entry which is preliminary data.</text>
</comment>
<evidence type="ECO:0000313" key="2">
    <source>
        <dbReference type="EMBL" id="GAG70974.1"/>
    </source>
</evidence>
<reference evidence="2" key="1">
    <citation type="journal article" date="2014" name="Front. Microbiol.">
        <title>High frequency of phylogenetically diverse reductive dehalogenase-homologous genes in deep subseafloor sedimentary metagenomes.</title>
        <authorList>
            <person name="Kawai M."/>
            <person name="Futagami T."/>
            <person name="Toyoda A."/>
            <person name="Takaki Y."/>
            <person name="Nishi S."/>
            <person name="Hori S."/>
            <person name="Arai W."/>
            <person name="Tsubouchi T."/>
            <person name="Morono Y."/>
            <person name="Uchiyama I."/>
            <person name="Ito T."/>
            <person name="Fujiyama A."/>
            <person name="Inagaki F."/>
            <person name="Takami H."/>
        </authorList>
    </citation>
    <scope>NUCLEOTIDE SEQUENCE</scope>
    <source>
        <strain evidence="2">Expedition CK06-06</strain>
    </source>
</reference>
<dbReference type="AlphaFoldDB" id="X0ZNL4"/>
<feature type="domain" description="1-deoxy-D-xylulose 5-phosphate reductoisomerase N-terminal" evidence="1">
    <location>
        <begin position="4"/>
        <end position="56"/>
    </location>
</feature>
<feature type="non-terminal residue" evidence="2">
    <location>
        <position position="56"/>
    </location>
</feature>
<organism evidence="2">
    <name type="scientific">marine sediment metagenome</name>
    <dbReference type="NCBI Taxonomy" id="412755"/>
    <lineage>
        <taxon>unclassified sequences</taxon>
        <taxon>metagenomes</taxon>
        <taxon>ecological metagenomes</taxon>
    </lineage>
</organism>
<dbReference type="Gene3D" id="3.40.50.720">
    <property type="entry name" value="NAD(P)-binding Rossmann-like Domain"/>
    <property type="match status" value="1"/>
</dbReference>
<dbReference type="GO" id="GO:0051484">
    <property type="term" value="P:isopentenyl diphosphate biosynthetic process, methylerythritol 4-phosphate pathway involved in terpenoid biosynthetic process"/>
    <property type="evidence" value="ECO:0007669"/>
    <property type="project" value="TreeGrafter"/>
</dbReference>
<dbReference type="EMBL" id="BART01006870">
    <property type="protein sequence ID" value="GAG70974.1"/>
    <property type="molecule type" value="Genomic_DNA"/>
</dbReference>
<sequence length="56" mass="5972">MKKIAVLGSTGSIGQSTFKVVRHLKDEFEVVSIASGGNIDLLEAQAKEFNPKLVAV</sequence>
<dbReference type="PANTHER" id="PTHR30525:SF0">
    <property type="entry name" value="1-DEOXY-D-XYLULOSE 5-PHOSPHATE REDUCTOISOMERASE, CHLOROPLASTIC"/>
    <property type="match status" value="1"/>
</dbReference>
<protein>
    <recommendedName>
        <fullName evidence="1">1-deoxy-D-xylulose 5-phosphate reductoisomerase N-terminal domain-containing protein</fullName>
    </recommendedName>
</protein>
<dbReference type="InterPro" id="IPR036291">
    <property type="entry name" value="NAD(P)-bd_dom_sf"/>
</dbReference>
<dbReference type="GO" id="GO:0070402">
    <property type="term" value="F:NADPH binding"/>
    <property type="evidence" value="ECO:0007669"/>
    <property type="project" value="InterPro"/>
</dbReference>
<dbReference type="InterPro" id="IPR013512">
    <property type="entry name" value="DXP_reductoisomerase_N"/>
</dbReference>
<dbReference type="Pfam" id="PF02670">
    <property type="entry name" value="DXP_reductoisom"/>
    <property type="match status" value="1"/>
</dbReference>
<dbReference type="InterPro" id="IPR003821">
    <property type="entry name" value="DXP_reductoisomerase"/>
</dbReference>
<dbReference type="PANTHER" id="PTHR30525">
    <property type="entry name" value="1-DEOXY-D-XYLULOSE 5-PHOSPHATE REDUCTOISOMERASE"/>
    <property type="match status" value="1"/>
</dbReference>
<dbReference type="GO" id="GO:0030145">
    <property type="term" value="F:manganese ion binding"/>
    <property type="evidence" value="ECO:0007669"/>
    <property type="project" value="TreeGrafter"/>
</dbReference>
<evidence type="ECO:0000259" key="1">
    <source>
        <dbReference type="Pfam" id="PF02670"/>
    </source>
</evidence>